<protein>
    <recommendedName>
        <fullName evidence="5">Putative pre-16S rRNA nuclease</fullName>
        <ecNumber evidence="5">3.1.-.-</ecNumber>
    </recommendedName>
</protein>
<name>A0A6J4N2G3_9BACT</name>
<proteinExistence type="inferred from homology"/>
<evidence type="ECO:0000259" key="6">
    <source>
        <dbReference type="SMART" id="SM00732"/>
    </source>
</evidence>
<comment type="similarity">
    <text evidence="5">Belongs to the YqgF HJR family.</text>
</comment>
<dbReference type="Pfam" id="PF03652">
    <property type="entry name" value="RuvX"/>
    <property type="match status" value="1"/>
</dbReference>
<dbReference type="EMBL" id="CADCTW010000253">
    <property type="protein sequence ID" value="CAA9372355.1"/>
    <property type="molecule type" value="Genomic_DNA"/>
</dbReference>
<dbReference type="GO" id="GO:0005829">
    <property type="term" value="C:cytosol"/>
    <property type="evidence" value="ECO:0007669"/>
    <property type="project" value="TreeGrafter"/>
</dbReference>
<dbReference type="SUPFAM" id="SSF53098">
    <property type="entry name" value="Ribonuclease H-like"/>
    <property type="match status" value="1"/>
</dbReference>
<dbReference type="CDD" id="cd16964">
    <property type="entry name" value="YqgF"/>
    <property type="match status" value="1"/>
</dbReference>
<gene>
    <name evidence="7" type="ORF">AVDCRST_MAG68-5647</name>
</gene>
<dbReference type="Gene3D" id="3.30.420.140">
    <property type="entry name" value="YqgF/RNase H-like domain"/>
    <property type="match status" value="1"/>
</dbReference>
<dbReference type="InterPro" id="IPR012337">
    <property type="entry name" value="RNaseH-like_sf"/>
</dbReference>
<dbReference type="GO" id="GO:0016788">
    <property type="term" value="F:hydrolase activity, acting on ester bonds"/>
    <property type="evidence" value="ECO:0007669"/>
    <property type="project" value="UniProtKB-UniRule"/>
</dbReference>
<sequence>MPRIIALDYGERRIGVAVSDPTGTIATPLPTLERRAGKRPPWPEIQRIVQEYEVAEAVVGLPLELSGEESAWTAEVRAFGAEVARRTGLPVHWMDERMTSIIAERNVRGSGLKKTQREEKGRIDAAAAALILESFLNLRRNQARQSET</sequence>
<evidence type="ECO:0000256" key="3">
    <source>
        <dbReference type="ARBA" id="ARBA00022722"/>
    </source>
</evidence>
<dbReference type="InterPro" id="IPR005227">
    <property type="entry name" value="YqgF"/>
</dbReference>
<dbReference type="NCBIfam" id="TIGR00250">
    <property type="entry name" value="RNAse_H_YqgF"/>
    <property type="match status" value="1"/>
</dbReference>
<reference evidence="7" key="1">
    <citation type="submission" date="2020-02" db="EMBL/GenBank/DDBJ databases">
        <authorList>
            <person name="Meier V. D."/>
        </authorList>
    </citation>
    <scope>NUCLEOTIDE SEQUENCE</scope>
    <source>
        <strain evidence="7">AVDCRST_MAG68</strain>
    </source>
</reference>
<evidence type="ECO:0000256" key="4">
    <source>
        <dbReference type="ARBA" id="ARBA00022801"/>
    </source>
</evidence>
<dbReference type="PANTHER" id="PTHR33317:SF4">
    <property type="entry name" value="POLYNUCLEOTIDYL TRANSFERASE, RIBONUCLEASE H-LIKE SUPERFAMILY PROTEIN"/>
    <property type="match status" value="1"/>
</dbReference>
<keyword evidence="1 5" id="KW-0963">Cytoplasm</keyword>
<dbReference type="HAMAP" id="MF_00651">
    <property type="entry name" value="Nuclease_YqgF"/>
    <property type="match status" value="1"/>
</dbReference>
<keyword evidence="3 5" id="KW-0540">Nuclease</keyword>
<accession>A0A6J4N2G3</accession>
<comment type="subcellular location">
    <subcellularLocation>
        <location evidence="5">Cytoplasm</location>
    </subcellularLocation>
</comment>
<dbReference type="InterPro" id="IPR006641">
    <property type="entry name" value="YqgF/RNaseH-like_dom"/>
</dbReference>
<dbReference type="AlphaFoldDB" id="A0A6J4N2G3"/>
<dbReference type="PANTHER" id="PTHR33317">
    <property type="entry name" value="POLYNUCLEOTIDYL TRANSFERASE, RIBONUCLEASE H-LIKE SUPERFAMILY PROTEIN"/>
    <property type="match status" value="1"/>
</dbReference>
<dbReference type="GO" id="GO:0000967">
    <property type="term" value="P:rRNA 5'-end processing"/>
    <property type="evidence" value="ECO:0007669"/>
    <property type="project" value="UniProtKB-UniRule"/>
</dbReference>
<evidence type="ECO:0000256" key="2">
    <source>
        <dbReference type="ARBA" id="ARBA00022517"/>
    </source>
</evidence>
<dbReference type="InterPro" id="IPR037027">
    <property type="entry name" value="YqgF/RNaseH-like_dom_sf"/>
</dbReference>
<evidence type="ECO:0000256" key="1">
    <source>
        <dbReference type="ARBA" id="ARBA00022490"/>
    </source>
</evidence>
<keyword evidence="2 5" id="KW-0690">Ribosome biogenesis</keyword>
<dbReference type="GO" id="GO:0004518">
    <property type="term" value="F:nuclease activity"/>
    <property type="evidence" value="ECO:0007669"/>
    <property type="project" value="UniProtKB-KW"/>
</dbReference>
<evidence type="ECO:0000313" key="7">
    <source>
        <dbReference type="EMBL" id="CAA9372355.1"/>
    </source>
</evidence>
<feature type="domain" description="YqgF/RNase H-like" evidence="6">
    <location>
        <begin position="2"/>
        <end position="103"/>
    </location>
</feature>
<keyword evidence="4 5" id="KW-0378">Hydrolase</keyword>
<evidence type="ECO:0000256" key="5">
    <source>
        <dbReference type="HAMAP-Rule" id="MF_00651"/>
    </source>
</evidence>
<comment type="function">
    <text evidence="5">Could be a nuclease involved in processing of the 5'-end of pre-16S rRNA.</text>
</comment>
<dbReference type="SMART" id="SM00732">
    <property type="entry name" value="YqgFc"/>
    <property type="match status" value="1"/>
</dbReference>
<organism evidence="7">
    <name type="scientific">uncultured Gemmatimonadota bacterium</name>
    <dbReference type="NCBI Taxonomy" id="203437"/>
    <lineage>
        <taxon>Bacteria</taxon>
        <taxon>Pseudomonadati</taxon>
        <taxon>Gemmatimonadota</taxon>
        <taxon>environmental samples</taxon>
    </lineage>
</organism>
<dbReference type="EC" id="3.1.-.-" evidence="5"/>